<comment type="function">
    <text evidence="6">Forms part of the ribosomal stalk which helps the ribosome interact with GTP-bound translation factors.</text>
</comment>
<evidence type="ECO:0000256" key="4">
    <source>
        <dbReference type="ARBA" id="ARBA00022980"/>
    </source>
</evidence>
<dbReference type="PANTHER" id="PTHR11661:SF1">
    <property type="entry name" value="LARGE RIBOSOMAL SUBUNIT PROTEIN UL11M"/>
    <property type="match status" value="1"/>
</dbReference>
<dbReference type="InterPro" id="IPR020783">
    <property type="entry name" value="Ribosomal_uL11_C"/>
</dbReference>
<comment type="similarity">
    <text evidence="1 6 7">Belongs to the universal ribosomal protein uL11 family.</text>
</comment>
<dbReference type="PANTHER" id="PTHR11661">
    <property type="entry name" value="60S RIBOSOMAL PROTEIN L12"/>
    <property type="match status" value="1"/>
</dbReference>
<reference evidence="10" key="1">
    <citation type="submission" date="2020-06" db="EMBL/GenBank/DDBJ databases">
        <title>Unique genomic features of the anaerobic methanotrophic archaea.</title>
        <authorList>
            <person name="Chadwick G.L."/>
            <person name="Skennerton C.T."/>
            <person name="Laso-Perez R."/>
            <person name="Leu A.O."/>
            <person name="Speth D.R."/>
            <person name="Yu H."/>
            <person name="Morgan-Lang C."/>
            <person name="Hatzenpichler R."/>
            <person name="Goudeau D."/>
            <person name="Malmstrom R."/>
            <person name="Brazelton W.J."/>
            <person name="Woyke T."/>
            <person name="Hallam S.J."/>
            <person name="Tyson G.W."/>
            <person name="Wegener G."/>
            <person name="Boetius A."/>
            <person name="Orphan V."/>
        </authorList>
    </citation>
    <scope>NUCLEOTIDE SEQUENCE</scope>
</reference>
<dbReference type="SUPFAM" id="SSF46906">
    <property type="entry name" value="Ribosomal protein L11, C-terminal domain"/>
    <property type="match status" value="1"/>
</dbReference>
<evidence type="ECO:0000256" key="2">
    <source>
        <dbReference type="ARBA" id="ARBA00022730"/>
    </source>
</evidence>
<evidence type="ECO:0000256" key="1">
    <source>
        <dbReference type="ARBA" id="ARBA00010537"/>
    </source>
</evidence>
<dbReference type="InterPro" id="IPR000911">
    <property type="entry name" value="Ribosomal_uL11"/>
</dbReference>
<organism evidence="10">
    <name type="scientific">Candidatus Methanophagaceae archaeon ANME-1 ERB6</name>
    <dbReference type="NCBI Taxonomy" id="2759912"/>
    <lineage>
        <taxon>Archaea</taxon>
        <taxon>Methanobacteriati</taxon>
        <taxon>Methanobacteriota</taxon>
        <taxon>Stenosarchaea group</taxon>
        <taxon>Methanomicrobia</taxon>
        <taxon>Candidatus Methanophagales</taxon>
        <taxon>Candidatus Methanophagaceae</taxon>
    </lineage>
</organism>
<dbReference type="GO" id="GO:0006412">
    <property type="term" value="P:translation"/>
    <property type="evidence" value="ECO:0007669"/>
    <property type="project" value="UniProtKB-UniRule"/>
</dbReference>
<feature type="domain" description="Large ribosomal subunit protein uL11 N-terminal" evidence="9">
    <location>
        <begin position="4"/>
        <end position="55"/>
    </location>
</feature>
<dbReference type="GO" id="GO:0015934">
    <property type="term" value="C:large ribosomal subunit"/>
    <property type="evidence" value="ECO:0007669"/>
    <property type="project" value="TreeGrafter"/>
</dbReference>
<keyword evidence="2 6" id="KW-0699">rRNA-binding</keyword>
<evidence type="ECO:0000259" key="8">
    <source>
        <dbReference type="Pfam" id="PF00298"/>
    </source>
</evidence>
<evidence type="ECO:0000256" key="3">
    <source>
        <dbReference type="ARBA" id="ARBA00022884"/>
    </source>
</evidence>
<dbReference type="NCBIfam" id="NF002232">
    <property type="entry name" value="PRK01143.1"/>
    <property type="match status" value="1"/>
</dbReference>
<proteinExistence type="inferred from homology"/>
<dbReference type="Gene3D" id="3.30.1550.10">
    <property type="entry name" value="Ribosomal protein L11/L12, N-terminal domain"/>
    <property type="match status" value="1"/>
</dbReference>
<evidence type="ECO:0000256" key="5">
    <source>
        <dbReference type="ARBA" id="ARBA00023274"/>
    </source>
</evidence>
<dbReference type="GO" id="GO:0070180">
    <property type="term" value="F:large ribosomal subunit rRNA binding"/>
    <property type="evidence" value="ECO:0007669"/>
    <property type="project" value="UniProtKB-UniRule"/>
</dbReference>
<evidence type="ECO:0000259" key="9">
    <source>
        <dbReference type="Pfam" id="PF03946"/>
    </source>
</evidence>
<comment type="subunit">
    <text evidence="6">Part of the ribosomal stalk of the 50S ribosomal subunit. Interacts with L10 and the large rRNA to form the base of the stalk. L10 forms an elongated spine to which L12 dimers bind in a sequential fashion forming a multimeric L10(L12)X complex.</text>
</comment>
<dbReference type="AlphaFoldDB" id="A0A7G9YU10"/>
<dbReference type="Pfam" id="PF03946">
    <property type="entry name" value="Ribosomal_L11_N"/>
    <property type="match status" value="1"/>
</dbReference>
<dbReference type="EMBL" id="MT631471">
    <property type="protein sequence ID" value="QNO51494.1"/>
    <property type="molecule type" value="Genomic_DNA"/>
</dbReference>
<name>A0A7G9YU10_9EURY</name>
<gene>
    <name evidence="6" type="primary">rpl11</name>
    <name evidence="10" type="ORF">CBNPKNJC_00008</name>
</gene>
<accession>A0A7G9YU10</accession>
<dbReference type="Pfam" id="PF00298">
    <property type="entry name" value="Ribosomal_L11"/>
    <property type="match status" value="1"/>
</dbReference>
<dbReference type="InterPro" id="IPR036769">
    <property type="entry name" value="Ribosomal_uL11_C_sf"/>
</dbReference>
<dbReference type="GO" id="GO:0003735">
    <property type="term" value="F:structural constituent of ribosome"/>
    <property type="evidence" value="ECO:0007669"/>
    <property type="project" value="InterPro"/>
</dbReference>
<evidence type="ECO:0000256" key="6">
    <source>
        <dbReference type="HAMAP-Rule" id="MF_00736"/>
    </source>
</evidence>
<protein>
    <recommendedName>
        <fullName evidence="6">Large ribosomal subunit protein uL11</fullName>
    </recommendedName>
</protein>
<dbReference type="HAMAP" id="MF_00736">
    <property type="entry name" value="Ribosomal_uL11"/>
    <property type="match status" value="1"/>
</dbReference>
<dbReference type="SMART" id="SM00649">
    <property type="entry name" value="RL11"/>
    <property type="match status" value="1"/>
</dbReference>
<dbReference type="Gene3D" id="1.10.10.250">
    <property type="entry name" value="Ribosomal protein L11, C-terminal domain"/>
    <property type="match status" value="1"/>
</dbReference>
<evidence type="ECO:0000313" key="10">
    <source>
        <dbReference type="EMBL" id="QNO51494.1"/>
    </source>
</evidence>
<feature type="domain" description="Large ribosomal subunit protein uL11 C-terminal" evidence="8">
    <location>
        <begin position="66"/>
        <end position="133"/>
    </location>
</feature>
<keyword evidence="3 6" id="KW-0694">RNA-binding</keyword>
<sequence>MSVVEVLIEGGKASPGPPLGPALGPLGVNIKEVVGSMNELTKDYAGMEVPVKITVDGGKVDISVGTPPTSALIKKELGIEKAKTESATDYAGDISLEQIKEIAKKKRGEMLAASLKGAVKEVIGTCVSMRVKVEGKDAKEMQGGIEEGKVEIEN</sequence>
<keyword evidence="5 6" id="KW-0687">Ribonucleoprotein</keyword>
<dbReference type="CDD" id="cd00349">
    <property type="entry name" value="Ribosomal_L11"/>
    <property type="match status" value="1"/>
</dbReference>
<keyword evidence="4 6" id="KW-0689">Ribosomal protein</keyword>
<dbReference type="SUPFAM" id="SSF54747">
    <property type="entry name" value="Ribosomal L11/L12e N-terminal domain"/>
    <property type="match status" value="1"/>
</dbReference>
<evidence type="ECO:0000256" key="7">
    <source>
        <dbReference type="RuleBase" id="RU003978"/>
    </source>
</evidence>
<dbReference type="InterPro" id="IPR020784">
    <property type="entry name" value="Ribosomal_uL11_N"/>
</dbReference>
<dbReference type="InterPro" id="IPR036796">
    <property type="entry name" value="Ribosomal_uL11_N_sf"/>
</dbReference>